<sequence>MDSYSNSNSDSNSNSYSCSYFYTYSDFILFPEEAFDTNAFDTKGIRRDQTGKEVEVAEQAHIESSPQHGRSKPLSGEVEQSGNNHDGIDNKCPATSLFGCDEDENPLKEKYTQEGYSLSTCNPLLTLAATEHTSNTTDIKSVTHKTIRNTPLTPSQIDQLLILWGTPRTHHPTSPKQVTSRSGTRR</sequence>
<feature type="compositionally biased region" description="Basic and acidic residues" evidence="1">
    <location>
        <begin position="50"/>
        <end position="61"/>
    </location>
</feature>
<feature type="region of interest" description="Disordered" evidence="1">
    <location>
        <begin position="166"/>
        <end position="186"/>
    </location>
</feature>
<reference evidence="2" key="1">
    <citation type="journal article" date="2021" name="J Fungi (Basel)">
        <title>Virulence traits and population genomics of the black yeast Aureobasidium melanogenum.</title>
        <authorList>
            <person name="Cernosa A."/>
            <person name="Sun X."/>
            <person name="Gostincar C."/>
            <person name="Fang C."/>
            <person name="Gunde-Cimerman N."/>
            <person name="Song Z."/>
        </authorList>
    </citation>
    <scope>NUCLEOTIDE SEQUENCE</scope>
    <source>
        <strain evidence="2">EXF-8016</strain>
    </source>
</reference>
<gene>
    <name evidence="2" type="ORF">KCV03_g4358</name>
</gene>
<evidence type="ECO:0000256" key="1">
    <source>
        <dbReference type="SAM" id="MobiDB-lite"/>
    </source>
</evidence>
<proteinExistence type="predicted"/>
<feature type="compositionally biased region" description="Polar residues" evidence="1">
    <location>
        <begin position="174"/>
        <end position="186"/>
    </location>
</feature>
<dbReference type="Proteomes" id="UP000767238">
    <property type="component" value="Unassembled WGS sequence"/>
</dbReference>
<comment type="caution">
    <text evidence="2">The sequence shown here is derived from an EMBL/GenBank/DDBJ whole genome shotgun (WGS) entry which is preliminary data.</text>
</comment>
<protein>
    <submittedName>
        <fullName evidence="2">Uncharacterized protein</fullName>
    </submittedName>
</protein>
<accession>A0A9P8GHB7</accession>
<dbReference type="AlphaFoldDB" id="A0A9P8GHB7"/>
<dbReference type="EMBL" id="JAHFYH010000025">
    <property type="protein sequence ID" value="KAH0223429.1"/>
    <property type="molecule type" value="Genomic_DNA"/>
</dbReference>
<feature type="region of interest" description="Disordered" evidence="1">
    <location>
        <begin position="50"/>
        <end position="90"/>
    </location>
</feature>
<evidence type="ECO:0000313" key="3">
    <source>
        <dbReference type="Proteomes" id="UP000767238"/>
    </source>
</evidence>
<name>A0A9P8GHB7_AURME</name>
<reference evidence="2" key="2">
    <citation type="submission" date="2021-08" db="EMBL/GenBank/DDBJ databases">
        <authorList>
            <person name="Gostincar C."/>
            <person name="Sun X."/>
            <person name="Song Z."/>
            <person name="Gunde-Cimerman N."/>
        </authorList>
    </citation>
    <scope>NUCLEOTIDE SEQUENCE</scope>
    <source>
        <strain evidence="2">EXF-8016</strain>
    </source>
</reference>
<dbReference type="OrthoDB" id="3912470at2759"/>
<evidence type="ECO:0000313" key="2">
    <source>
        <dbReference type="EMBL" id="KAH0223429.1"/>
    </source>
</evidence>
<feature type="non-terminal residue" evidence="2">
    <location>
        <position position="186"/>
    </location>
</feature>
<organism evidence="2 3">
    <name type="scientific">Aureobasidium melanogenum</name>
    <name type="common">Aureobasidium pullulans var. melanogenum</name>
    <dbReference type="NCBI Taxonomy" id="46634"/>
    <lineage>
        <taxon>Eukaryota</taxon>
        <taxon>Fungi</taxon>
        <taxon>Dikarya</taxon>
        <taxon>Ascomycota</taxon>
        <taxon>Pezizomycotina</taxon>
        <taxon>Dothideomycetes</taxon>
        <taxon>Dothideomycetidae</taxon>
        <taxon>Dothideales</taxon>
        <taxon>Saccotheciaceae</taxon>
        <taxon>Aureobasidium</taxon>
    </lineage>
</organism>